<evidence type="ECO:0000256" key="1">
    <source>
        <dbReference type="ARBA" id="ARBA00022603"/>
    </source>
</evidence>
<dbReference type="PROSITE" id="PS00095">
    <property type="entry name" value="C5_MTASE_2"/>
    <property type="match status" value="1"/>
</dbReference>
<evidence type="ECO:0000256" key="3">
    <source>
        <dbReference type="ARBA" id="ARBA00022691"/>
    </source>
</evidence>
<evidence type="ECO:0000256" key="6">
    <source>
        <dbReference type="PROSITE-ProRule" id="PRU01016"/>
    </source>
</evidence>
<keyword evidence="3 6" id="KW-0949">S-adenosyl-L-methionine</keyword>
<evidence type="ECO:0000313" key="9">
    <source>
        <dbReference type="EMBL" id="MEZ6853091.1"/>
    </source>
</evidence>
<keyword evidence="2 6" id="KW-0808">Transferase</keyword>
<dbReference type="PRINTS" id="PR00105">
    <property type="entry name" value="C5METTRFRASE"/>
</dbReference>
<evidence type="ECO:0000256" key="8">
    <source>
        <dbReference type="RuleBase" id="RU000417"/>
    </source>
</evidence>
<dbReference type="Gene3D" id="3.40.50.150">
    <property type="entry name" value="Vaccinia Virus protein VP39"/>
    <property type="match status" value="1"/>
</dbReference>
<comment type="catalytic activity">
    <reaction evidence="5 8">
        <text>a 2'-deoxycytidine in DNA + S-adenosyl-L-methionine = a 5-methyl-2'-deoxycytidine in DNA + S-adenosyl-L-homocysteine + H(+)</text>
        <dbReference type="Rhea" id="RHEA:13681"/>
        <dbReference type="Rhea" id="RHEA-COMP:11369"/>
        <dbReference type="Rhea" id="RHEA-COMP:11370"/>
        <dbReference type="ChEBI" id="CHEBI:15378"/>
        <dbReference type="ChEBI" id="CHEBI:57856"/>
        <dbReference type="ChEBI" id="CHEBI:59789"/>
        <dbReference type="ChEBI" id="CHEBI:85452"/>
        <dbReference type="ChEBI" id="CHEBI:85454"/>
        <dbReference type="EC" id="2.1.1.37"/>
    </reaction>
</comment>
<evidence type="ECO:0000256" key="7">
    <source>
        <dbReference type="RuleBase" id="RU000416"/>
    </source>
</evidence>
<dbReference type="InterPro" id="IPR029063">
    <property type="entry name" value="SAM-dependent_MTases_sf"/>
</dbReference>
<sequence>MSYKYTCIDLFSGCGGLSLGLEMAGFHSLLAVEKSNMAGETFFHNFVERISDDSPKSNWHDFLSSPFEEQISRGLLVSEVSRLLSAPNELKKLEKSEVDLIAGGPPCQGFSLAGRRNPSDPRNQLPWQFLDIVEAIHPKAVVMENVLGISQKFKKHNQDSPFDLLKKVLEKVRDGYVVQQVLLNAMHYGVPQHRPRVMLIGLRSDIAKKANISDPEKIWQSSFSDLIEQLPELAPTPIQKEKKCLTADHAIWDISNEGYRITPSHSSYKNEAGRYANTMRNSSIKILDESSPEQLQNHKLRKHGEQIIKRFSFYQILKKENIPSSVLNLPNKLEGLPLATEIDKIFRDVNFPIVSPTNSQLAKNKKELTKLIIELKTKKHSQRALSYFEPAPTVVSVPDDFVHYRFPRTLTVRELARFQSFPDNFIFRSKETTGGLRRRVDVPQYTQVGNAVPPLLGKAVGKKIRELLDSI</sequence>
<dbReference type="SUPFAM" id="SSF53335">
    <property type="entry name" value="S-adenosyl-L-methionine-dependent methyltransferases"/>
    <property type="match status" value="1"/>
</dbReference>
<evidence type="ECO:0000256" key="5">
    <source>
        <dbReference type="ARBA" id="ARBA00047422"/>
    </source>
</evidence>
<dbReference type="GO" id="GO:0032259">
    <property type="term" value="P:methylation"/>
    <property type="evidence" value="ECO:0007669"/>
    <property type="project" value="UniProtKB-KW"/>
</dbReference>
<dbReference type="GO" id="GO:0003886">
    <property type="term" value="F:DNA (cytosine-5-)-methyltransferase activity"/>
    <property type="evidence" value="ECO:0007669"/>
    <property type="project" value="UniProtKB-EC"/>
</dbReference>
<name>A0ABV4JTS0_9BACT</name>
<keyword evidence="10" id="KW-1185">Reference proteome</keyword>
<dbReference type="Pfam" id="PF00145">
    <property type="entry name" value="DNA_methylase"/>
    <property type="match status" value="2"/>
</dbReference>
<dbReference type="EC" id="2.1.1.37" evidence="8"/>
<proteinExistence type="inferred from homology"/>
<evidence type="ECO:0000256" key="2">
    <source>
        <dbReference type="ARBA" id="ARBA00022679"/>
    </source>
</evidence>
<dbReference type="InterPro" id="IPR031303">
    <property type="entry name" value="C5_meth_CS"/>
</dbReference>
<dbReference type="InterPro" id="IPR050390">
    <property type="entry name" value="C5-Methyltransferase"/>
</dbReference>
<organism evidence="9 10">
    <name type="scientific">Halodesulfovibrio aestuarii</name>
    <dbReference type="NCBI Taxonomy" id="126333"/>
    <lineage>
        <taxon>Bacteria</taxon>
        <taxon>Pseudomonadati</taxon>
        <taxon>Thermodesulfobacteriota</taxon>
        <taxon>Desulfovibrionia</taxon>
        <taxon>Desulfovibrionales</taxon>
        <taxon>Desulfovibrionaceae</taxon>
        <taxon>Halodesulfovibrio</taxon>
    </lineage>
</organism>
<evidence type="ECO:0000256" key="4">
    <source>
        <dbReference type="ARBA" id="ARBA00022747"/>
    </source>
</evidence>
<dbReference type="RefSeq" id="WP_371150252.1">
    <property type="nucleotide sequence ID" value="NZ_JBFSOO010000003.1"/>
</dbReference>
<gene>
    <name evidence="9" type="ORF">AB2Z07_06055</name>
</gene>
<evidence type="ECO:0000313" key="10">
    <source>
        <dbReference type="Proteomes" id="UP001568358"/>
    </source>
</evidence>
<dbReference type="Gene3D" id="3.90.120.10">
    <property type="entry name" value="DNA Methylase, subunit A, domain 2"/>
    <property type="match status" value="1"/>
</dbReference>
<dbReference type="NCBIfam" id="TIGR00675">
    <property type="entry name" value="dcm"/>
    <property type="match status" value="1"/>
</dbReference>
<dbReference type="PANTHER" id="PTHR10629">
    <property type="entry name" value="CYTOSINE-SPECIFIC METHYLTRANSFERASE"/>
    <property type="match status" value="1"/>
</dbReference>
<accession>A0ABV4JTS0</accession>
<dbReference type="PANTHER" id="PTHR10629:SF52">
    <property type="entry name" value="DNA (CYTOSINE-5)-METHYLTRANSFERASE 1"/>
    <property type="match status" value="1"/>
</dbReference>
<protein>
    <recommendedName>
        <fullName evidence="8">Cytosine-specific methyltransferase</fullName>
        <ecNumber evidence="8">2.1.1.37</ecNumber>
    </recommendedName>
</protein>
<dbReference type="PROSITE" id="PS51679">
    <property type="entry name" value="SAM_MT_C5"/>
    <property type="match status" value="1"/>
</dbReference>
<dbReference type="InterPro" id="IPR001525">
    <property type="entry name" value="C5_MeTfrase"/>
</dbReference>
<dbReference type="Proteomes" id="UP001568358">
    <property type="component" value="Unassembled WGS sequence"/>
</dbReference>
<dbReference type="PROSITE" id="PS00094">
    <property type="entry name" value="C5_MTASE_1"/>
    <property type="match status" value="1"/>
</dbReference>
<keyword evidence="4" id="KW-0680">Restriction system</keyword>
<dbReference type="InterPro" id="IPR018117">
    <property type="entry name" value="C5_DNA_meth_AS"/>
</dbReference>
<reference evidence="9 10" key="1">
    <citation type="submission" date="2024-07" db="EMBL/GenBank/DDBJ databases">
        <title>Active virus-host system and metabolic interactions in a Lokiarchaeon culture.</title>
        <authorList>
            <person name="Ponce Toledo R.I."/>
            <person name="Rodrigues Oliveira T."/>
            <person name="Schleper C."/>
        </authorList>
    </citation>
    <scope>NUCLEOTIDE SEQUENCE [LARGE SCALE GENOMIC DNA]</scope>
    <source>
        <strain evidence="9 10">B35</strain>
    </source>
</reference>
<feature type="active site" evidence="6">
    <location>
        <position position="107"/>
    </location>
</feature>
<comment type="similarity">
    <text evidence="6 7">Belongs to the class I-like SAM-binding methyltransferase superfamily. C5-methyltransferase family.</text>
</comment>
<dbReference type="EMBL" id="JBFSOO010000003">
    <property type="protein sequence ID" value="MEZ6853091.1"/>
    <property type="molecule type" value="Genomic_DNA"/>
</dbReference>
<keyword evidence="1 6" id="KW-0489">Methyltransferase</keyword>
<comment type="caution">
    <text evidence="9">The sequence shown here is derived from an EMBL/GenBank/DDBJ whole genome shotgun (WGS) entry which is preliminary data.</text>
</comment>